<evidence type="ECO:0000256" key="3">
    <source>
        <dbReference type="ARBA" id="ARBA00022906"/>
    </source>
</evidence>
<feature type="transmembrane region" description="Helical" evidence="6">
    <location>
        <begin position="78"/>
        <end position="97"/>
    </location>
</feature>
<gene>
    <name evidence="8" type="ORF">I5E68_16445</name>
</gene>
<evidence type="ECO:0000256" key="6">
    <source>
        <dbReference type="SAM" id="Phobius"/>
    </source>
</evidence>
<dbReference type="PANTHER" id="PTHR11562:SF17">
    <property type="entry name" value="RE54080P-RELATED"/>
    <property type="match status" value="1"/>
</dbReference>
<dbReference type="EMBL" id="JADZGI010000003">
    <property type="protein sequence ID" value="MBH0114538.1"/>
    <property type="molecule type" value="Genomic_DNA"/>
</dbReference>
<feature type="transmembrane region" description="Helical" evidence="6">
    <location>
        <begin position="22"/>
        <end position="41"/>
    </location>
</feature>
<evidence type="ECO:0000256" key="5">
    <source>
        <dbReference type="ARBA" id="ARBA00023136"/>
    </source>
</evidence>
<dbReference type="Gene3D" id="1.20.1510.10">
    <property type="entry name" value="Cation efflux protein transmembrane domain"/>
    <property type="match status" value="1"/>
</dbReference>
<evidence type="ECO:0000256" key="1">
    <source>
        <dbReference type="ARBA" id="ARBA00004141"/>
    </source>
</evidence>
<dbReference type="SUPFAM" id="SSF161111">
    <property type="entry name" value="Cation efflux protein transmembrane domain-like"/>
    <property type="match status" value="1"/>
</dbReference>
<dbReference type="GO" id="GO:0005385">
    <property type="term" value="F:zinc ion transmembrane transporter activity"/>
    <property type="evidence" value="ECO:0007669"/>
    <property type="project" value="TreeGrafter"/>
</dbReference>
<accession>A0A931HFN8</accession>
<dbReference type="InterPro" id="IPR058533">
    <property type="entry name" value="Cation_efflux_TM"/>
</dbReference>
<protein>
    <submittedName>
        <fullName evidence="8">Cation transporter</fullName>
    </submittedName>
</protein>
<dbReference type="InterPro" id="IPR002524">
    <property type="entry name" value="Cation_efflux"/>
</dbReference>
<dbReference type="InterPro" id="IPR050681">
    <property type="entry name" value="CDF/SLC30A"/>
</dbReference>
<dbReference type="RefSeq" id="WP_197166019.1">
    <property type="nucleotide sequence ID" value="NZ_JADZGI010000003.1"/>
</dbReference>
<dbReference type="Proteomes" id="UP000617634">
    <property type="component" value="Unassembled WGS sequence"/>
</dbReference>
<organism evidence="8 9">
    <name type="scientific">Novosphingobium aureum</name>
    <dbReference type="NCBI Taxonomy" id="2792964"/>
    <lineage>
        <taxon>Bacteria</taxon>
        <taxon>Pseudomonadati</taxon>
        <taxon>Pseudomonadota</taxon>
        <taxon>Alphaproteobacteria</taxon>
        <taxon>Sphingomonadales</taxon>
        <taxon>Sphingomonadaceae</taxon>
        <taxon>Novosphingobium</taxon>
    </lineage>
</organism>
<dbReference type="NCBIfam" id="TIGR01297">
    <property type="entry name" value="CDF"/>
    <property type="match status" value="1"/>
</dbReference>
<evidence type="ECO:0000256" key="4">
    <source>
        <dbReference type="ARBA" id="ARBA00022989"/>
    </source>
</evidence>
<keyword evidence="3" id="KW-0813">Transport</keyword>
<keyword evidence="2 6" id="KW-0812">Transmembrane</keyword>
<evidence type="ECO:0000313" key="9">
    <source>
        <dbReference type="Proteomes" id="UP000617634"/>
    </source>
</evidence>
<dbReference type="PANTHER" id="PTHR11562">
    <property type="entry name" value="CATION EFFLUX PROTEIN/ ZINC TRANSPORTER"/>
    <property type="match status" value="1"/>
</dbReference>
<keyword evidence="3" id="KW-0406">Ion transport</keyword>
<proteinExistence type="predicted"/>
<comment type="subcellular location">
    <subcellularLocation>
        <location evidence="1">Membrane</location>
        <topology evidence="1">Multi-pass membrane protein</topology>
    </subcellularLocation>
</comment>
<feature type="domain" description="Cation efflux protein transmembrane" evidence="7">
    <location>
        <begin position="21"/>
        <end position="194"/>
    </location>
</feature>
<dbReference type="Pfam" id="PF01545">
    <property type="entry name" value="Cation_efflux"/>
    <property type="match status" value="1"/>
</dbReference>
<name>A0A931HFN8_9SPHN</name>
<evidence type="ECO:0000256" key="2">
    <source>
        <dbReference type="ARBA" id="ARBA00022692"/>
    </source>
</evidence>
<dbReference type="AlphaFoldDB" id="A0A931HFN8"/>
<keyword evidence="4 6" id="KW-1133">Transmembrane helix</keyword>
<dbReference type="InterPro" id="IPR027469">
    <property type="entry name" value="Cation_efflux_TMD_sf"/>
</dbReference>
<keyword evidence="9" id="KW-1185">Reference proteome</keyword>
<feature type="transmembrane region" description="Helical" evidence="6">
    <location>
        <begin position="53"/>
        <end position="71"/>
    </location>
</feature>
<dbReference type="GO" id="GO:0005886">
    <property type="term" value="C:plasma membrane"/>
    <property type="evidence" value="ECO:0007669"/>
    <property type="project" value="TreeGrafter"/>
</dbReference>
<keyword evidence="5 6" id="KW-0472">Membrane</keyword>
<feature type="transmembrane region" description="Helical" evidence="6">
    <location>
        <begin position="109"/>
        <end position="130"/>
    </location>
</feature>
<keyword evidence="3" id="KW-0862">Zinc</keyword>
<feature type="transmembrane region" description="Helical" evidence="6">
    <location>
        <begin position="142"/>
        <end position="164"/>
    </location>
</feature>
<evidence type="ECO:0000259" key="7">
    <source>
        <dbReference type="Pfam" id="PF01545"/>
    </source>
</evidence>
<keyword evidence="3" id="KW-0864">Zinc transport</keyword>
<comment type="caution">
    <text evidence="8">The sequence shown here is derived from an EMBL/GenBank/DDBJ whole genome shotgun (WGS) entry which is preliminary data.</text>
</comment>
<sequence>MTDCGCSPPPLDNAAQRRALRIALALNAAMFVVELTAGVLVKSTGLIADGLDMLSDAAVYLVALLAINASARTKANAALFSGIALLVLGLGLLVEVARRFFAGSLPGGVTMIAVSMLALAVNLVVLRLLAHQREGEVHMRAAWIFTRADVVANAAVIASGLAVMVSGSRYFDLVVGAAIGLYVMREAAEIIADARESRSET</sequence>
<evidence type="ECO:0000313" key="8">
    <source>
        <dbReference type="EMBL" id="MBH0114538.1"/>
    </source>
</evidence>
<reference evidence="8" key="1">
    <citation type="submission" date="2020-11" db="EMBL/GenBank/DDBJ databases">
        <title>Novosphingobium aureum sp. nov., a marine bacterium isolated from sediment of a salt flat.</title>
        <authorList>
            <person name="Yoo Y."/>
            <person name="Kim J.-J."/>
        </authorList>
    </citation>
    <scope>NUCLEOTIDE SEQUENCE</scope>
    <source>
        <strain evidence="8">YJ-S2-02</strain>
    </source>
</reference>